<evidence type="ECO:0000313" key="3">
    <source>
        <dbReference type="EMBL" id="ACP26324.1"/>
    </source>
</evidence>
<keyword evidence="1 3" id="KW-0560">Oxidoreductase</keyword>
<dbReference type="OrthoDB" id="9791689at2"/>
<accession>C3MH38</accession>
<dbReference type="SUPFAM" id="SSF51905">
    <property type="entry name" value="FAD/NAD(P)-binding domain"/>
    <property type="match status" value="1"/>
</dbReference>
<dbReference type="HOGENOM" id="CLU_009665_20_2_5"/>
<reference evidence="3 4" key="1">
    <citation type="journal article" date="2009" name="Appl. Environ. Microbiol.">
        <title>Rhizobium sp. strain NGR234 possesses a remarkable number of secretion systems.</title>
        <authorList>
            <person name="Schmeisser C."/>
            <person name="Liesegang H."/>
            <person name="Krysciak D."/>
            <person name="Bakkou N."/>
            <person name="Le Quere A."/>
            <person name="Wollherr A."/>
            <person name="Heinemeyer I."/>
            <person name="Morgenstern B."/>
            <person name="Pommerening-Roeser A."/>
            <person name="Flores M."/>
            <person name="Palacios R."/>
            <person name="Brenner S."/>
            <person name="Gottschalk G."/>
            <person name="Schmitz R.A."/>
            <person name="Broughton W.J."/>
            <person name="Perret X."/>
            <person name="Strittmatter A.W."/>
            <person name="Streit W.R."/>
        </authorList>
    </citation>
    <scope>NUCLEOTIDE SEQUENCE [LARGE SCALE GENOMIC DNA]</scope>
    <source>
        <strain evidence="4">NBRC 101917 / NGR234</strain>
    </source>
</reference>
<dbReference type="GO" id="GO:0071949">
    <property type="term" value="F:FAD binding"/>
    <property type="evidence" value="ECO:0007669"/>
    <property type="project" value="InterPro"/>
</dbReference>
<evidence type="ECO:0000256" key="1">
    <source>
        <dbReference type="ARBA" id="ARBA00023002"/>
    </source>
</evidence>
<dbReference type="GO" id="GO:0008688">
    <property type="term" value="F:3-(3-hydroxyphenyl)propionate hydroxylase activity"/>
    <property type="evidence" value="ECO:0007669"/>
    <property type="project" value="TreeGrafter"/>
</dbReference>
<protein>
    <submittedName>
        <fullName evidence="3">FAD-binding monooxygenase</fullName>
        <ecNumber evidence="3">1.14.13.-</ecNumber>
    </submittedName>
</protein>
<dbReference type="InterPro" id="IPR002938">
    <property type="entry name" value="FAD-bd"/>
</dbReference>
<dbReference type="Proteomes" id="UP000001054">
    <property type="component" value="Chromosome"/>
</dbReference>
<dbReference type="PATRIC" id="fig|394.7.peg.5388"/>
<proteinExistence type="predicted"/>
<keyword evidence="3" id="KW-0503">Monooxygenase</keyword>
<dbReference type="EMBL" id="CP001389">
    <property type="protein sequence ID" value="ACP26324.1"/>
    <property type="molecule type" value="Genomic_DNA"/>
</dbReference>
<dbReference type="PANTHER" id="PTHR43476">
    <property type="entry name" value="3-(3-HYDROXY-PHENYL)PROPIONATE/3-HYDROXYCINNAMIC ACID HYDROXYLASE"/>
    <property type="match status" value="1"/>
</dbReference>
<keyword evidence="4" id="KW-1185">Reference proteome</keyword>
<dbReference type="KEGG" id="rhi:NGR_c25670"/>
<dbReference type="Gene3D" id="3.30.9.10">
    <property type="entry name" value="D-Amino Acid Oxidase, subunit A, domain 2"/>
    <property type="match status" value="1"/>
</dbReference>
<dbReference type="PANTHER" id="PTHR43476:SF3">
    <property type="entry name" value="FAD-BINDING MONOOXYGENASE"/>
    <property type="match status" value="1"/>
</dbReference>
<dbReference type="Gene3D" id="3.50.50.60">
    <property type="entry name" value="FAD/NAD(P)-binding domain"/>
    <property type="match status" value="1"/>
</dbReference>
<dbReference type="GO" id="GO:0019622">
    <property type="term" value="P:3-(3-hydroxy)phenylpropionate catabolic process"/>
    <property type="evidence" value="ECO:0007669"/>
    <property type="project" value="TreeGrafter"/>
</dbReference>
<dbReference type="Pfam" id="PF01494">
    <property type="entry name" value="FAD_binding_3"/>
    <property type="match status" value="1"/>
</dbReference>
<dbReference type="EC" id="1.14.13.-" evidence="3"/>
<dbReference type="STRING" id="394.NGR_c25670"/>
<dbReference type="NCBIfam" id="NF004829">
    <property type="entry name" value="PRK06183.1-3"/>
    <property type="match status" value="1"/>
</dbReference>
<name>C3MH38_SINFN</name>
<dbReference type="InterPro" id="IPR036188">
    <property type="entry name" value="FAD/NAD-bd_sf"/>
</dbReference>
<gene>
    <name evidence="3" type="ordered locus">NGR_c25670</name>
</gene>
<feature type="domain" description="FAD-binding" evidence="2">
    <location>
        <begin position="10"/>
        <end position="347"/>
    </location>
</feature>
<dbReference type="AlphaFoldDB" id="C3MH38"/>
<dbReference type="eggNOG" id="COG0654">
    <property type="taxonomic scope" value="Bacteria"/>
</dbReference>
<evidence type="ECO:0000313" key="4">
    <source>
        <dbReference type="Proteomes" id="UP000001054"/>
    </source>
</evidence>
<evidence type="ECO:0000259" key="2">
    <source>
        <dbReference type="Pfam" id="PF01494"/>
    </source>
</evidence>
<sequence length="517" mass="56753">MRSMLQNISTEVAIVGLGPVGITLANILGNSGIDVVGIDARDDVYSMPRAVGMDHEVMRVFQNIGIAENLASVVSEYRDSIYRAADGAVLRRFTSPPPPYRLGWPAYLTFVQPELERKLRARATSSDTIRLLTGSEVIALENPESPRLTLRNCKTGAITELSARFVVGCDGGASFIRRSLGIKFEDLIFDQPWLVVDVLLGDGDFDLPETNVQFCNPARPHTFVICPGRLRRWEFMMLPGETADELDQPERIWQLLSPWLEQGQAEIWRSATYRFHALVAESWRVGQVFLAGDACHMTPPFLAQGMVQGIKDAANLGWKLAYVLKGGSDRVLATYQQERRPLVHKVISITKDLGHVICELDAEKVKCRDDELKVLAAAGRGTVVRQELFPPISAGVIALDAAGAPAPGAGEASPQPWVLVAGNRVRLDDVTGWNFALLTCDLAISQDNRDRAKSLNVVLCEFGEHRLQEDEGVLQEWLASLGGRAVLARPDHVVFGVAADDNGVGALLDQLEAWIKT</sequence>
<dbReference type="InterPro" id="IPR050631">
    <property type="entry name" value="PheA/TfdB_FAD_monoxygenase"/>
</dbReference>
<dbReference type="PRINTS" id="PR00420">
    <property type="entry name" value="RNGMNOXGNASE"/>
</dbReference>
<organism evidence="3 4">
    <name type="scientific">Sinorhizobium fredii (strain NBRC 101917 / NGR234)</name>
    <dbReference type="NCBI Taxonomy" id="394"/>
    <lineage>
        <taxon>Bacteria</taxon>
        <taxon>Pseudomonadati</taxon>
        <taxon>Pseudomonadota</taxon>
        <taxon>Alphaproteobacteria</taxon>
        <taxon>Hyphomicrobiales</taxon>
        <taxon>Rhizobiaceae</taxon>
        <taxon>Sinorhizobium/Ensifer group</taxon>
        <taxon>Sinorhizobium</taxon>
    </lineage>
</organism>